<reference evidence="1 2" key="1">
    <citation type="submission" date="2024-09" db="EMBL/GenBank/DDBJ databases">
        <authorList>
            <person name="Sun Q."/>
            <person name="Mori K."/>
        </authorList>
    </citation>
    <scope>NUCLEOTIDE SEQUENCE [LARGE SCALE GENOMIC DNA]</scope>
    <source>
        <strain evidence="1 2">NCAIM B.02340</strain>
    </source>
</reference>
<sequence length="66" mass="7038">MEDLLYALLGNREAARSIVAETGGDLRRLAGMEVDDLTVLPGIGEGAAAKIAALFEIVTRIIRGQR</sequence>
<organism evidence="1 2">
    <name type="scientific">Thermus composti</name>
    <dbReference type="NCBI Taxonomy" id="532059"/>
    <lineage>
        <taxon>Bacteria</taxon>
        <taxon>Thermotogati</taxon>
        <taxon>Deinococcota</taxon>
        <taxon>Deinococci</taxon>
        <taxon>Thermales</taxon>
        <taxon>Thermaceae</taxon>
        <taxon>Thermus</taxon>
    </lineage>
</organism>
<keyword evidence="2" id="KW-1185">Reference proteome</keyword>
<proteinExistence type="predicted"/>
<evidence type="ECO:0000313" key="2">
    <source>
        <dbReference type="Proteomes" id="UP001589830"/>
    </source>
</evidence>
<dbReference type="Proteomes" id="UP001589830">
    <property type="component" value="Unassembled WGS sequence"/>
</dbReference>
<dbReference type="EMBL" id="JBHLTW010000026">
    <property type="protein sequence ID" value="MFC0595742.1"/>
    <property type="molecule type" value="Genomic_DNA"/>
</dbReference>
<dbReference type="RefSeq" id="WP_229906163.1">
    <property type="nucleotide sequence ID" value="NZ_BMPJ01000030.1"/>
</dbReference>
<protein>
    <recommendedName>
        <fullName evidence="3">Helix-hairpin-helix domain-containing protein</fullName>
    </recommendedName>
</protein>
<accession>A0ABV6Q0X5</accession>
<gene>
    <name evidence="1" type="ORF">ACFFFP_06125</name>
</gene>
<evidence type="ECO:0008006" key="3">
    <source>
        <dbReference type="Google" id="ProtNLM"/>
    </source>
</evidence>
<comment type="caution">
    <text evidence="1">The sequence shown here is derived from an EMBL/GenBank/DDBJ whole genome shotgun (WGS) entry which is preliminary data.</text>
</comment>
<name>A0ABV6Q0X5_9DEIN</name>
<evidence type="ECO:0000313" key="1">
    <source>
        <dbReference type="EMBL" id="MFC0595742.1"/>
    </source>
</evidence>